<feature type="region of interest" description="Disordered" evidence="1">
    <location>
        <begin position="562"/>
        <end position="661"/>
    </location>
</feature>
<dbReference type="STRING" id="569365.A0A0D2CTJ4"/>
<dbReference type="EMBL" id="KN847043">
    <property type="protein sequence ID" value="KIW26929.1"/>
    <property type="molecule type" value="Genomic_DNA"/>
</dbReference>
<dbReference type="HOGENOM" id="CLU_010532_1_0_1"/>
<feature type="compositionally biased region" description="Low complexity" evidence="1">
    <location>
        <begin position="597"/>
        <end position="609"/>
    </location>
</feature>
<feature type="compositionally biased region" description="Polar residues" evidence="1">
    <location>
        <begin position="610"/>
        <end position="635"/>
    </location>
</feature>
<feature type="compositionally biased region" description="Gly residues" evidence="1">
    <location>
        <begin position="394"/>
        <end position="407"/>
    </location>
</feature>
<feature type="compositionally biased region" description="Polar residues" evidence="1">
    <location>
        <begin position="246"/>
        <end position="260"/>
    </location>
</feature>
<dbReference type="OrthoDB" id="336240at2759"/>
<evidence type="ECO:0000313" key="3">
    <source>
        <dbReference type="Proteomes" id="UP000054466"/>
    </source>
</evidence>
<sequence>MISTLYKFPWFSVKLYTIRQIQAMFDAYKKQLDVLIVKVDSSTGNPREVGLDNKLLMDFVFAGLNTPGFSERERADIVEASQALACGFRISKHARYWPFQTLTAHPAHLSDQDIGMWFEILNIGMGIMESQNRKLIGIEPYLEVIRDPDGHVLFMPTETGLNLKRGQFSILEKRFMNDMMKLGWDAYMGQMGVGTPTHVQHHFNNDFTVGAAHVNHGDPLTGAGSSNTRPGGPLNNNGQGSGAGVHTTNYQTGQDQNPDTLNEYDHFDDEDDFEGGGYGDNVDDPEKAEKAMREVLRQVSEAPPARQQASMLKQSVYDTETEGLGAGLQNIGLAASNDGPGPTIVGQLPQHRPVRSGTVLGHPFNPETPAFEPPPGWKQRRRHTPSNSDSTLGTGTGTVFGGSGLGNGDFTSPQRISTARSNNKGKGKDPAAAVGSGAPATATAAGIRLQPAAPIFGPPLNAAFGRADAAAAQPNLFQGPKNREHRGITIRSPDDGNPFATLQSTPVRETGSIAVGGPGGLTLSPGSDQDPNKADGIDEFLDDLFGETTSQADRVAMRTPVMTPATTPRGSPLRRMPGRVPSAGIGPIEDDFEDSEVVSTPVMPSSSPSYINYSDVSSNSDFATDSSPPYRTPPTNHGPPEDRGPGSGWEGYTAIPQEDYSPKRGLRLLTTPGFGTALVGTSYAQRMTNSETTAEERGYRMHQQYRQVHIEDTIDEGAEYEGEGEAESES</sequence>
<keyword evidence="3" id="KW-1185">Reference proteome</keyword>
<reference evidence="2 3" key="1">
    <citation type="submission" date="2015-01" db="EMBL/GenBank/DDBJ databases">
        <title>The Genome Sequence of Cladophialophora immunda CBS83496.</title>
        <authorList>
            <consortium name="The Broad Institute Genomics Platform"/>
            <person name="Cuomo C."/>
            <person name="de Hoog S."/>
            <person name="Gorbushina A."/>
            <person name="Stielow B."/>
            <person name="Teixiera M."/>
            <person name="Abouelleil A."/>
            <person name="Chapman S.B."/>
            <person name="Priest M."/>
            <person name="Young S.K."/>
            <person name="Wortman J."/>
            <person name="Nusbaum C."/>
            <person name="Birren B."/>
        </authorList>
    </citation>
    <scope>NUCLEOTIDE SEQUENCE [LARGE SCALE GENOMIC DNA]</scope>
    <source>
        <strain evidence="2 3">CBS 83496</strain>
    </source>
</reference>
<name>A0A0D2CTJ4_9EURO</name>
<evidence type="ECO:0000256" key="1">
    <source>
        <dbReference type="SAM" id="MobiDB-lite"/>
    </source>
</evidence>
<protein>
    <submittedName>
        <fullName evidence="2">Uncharacterized protein</fullName>
    </submittedName>
</protein>
<dbReference type="AlphaFoldDB" id="A0A0D2CTJ4"/>
<feature type="region of interest" description="Disordered" evidence="1">
    <location>
        <begin position="214"/>
        <end position="260"/>
    </location>
</feature>
<feature type="compositionally biased region" description="Polar residues" evidence="1">
    <location>
        <begin position="409"/>
        <end position="424"/>
    </location>
</feature>
<evidence type="ECO:0000313" key="2">
    <source>
        <dbReference type="EMBL" id="KIW26929.1"/>
    </source>
</evidence>
<proteinExistence type="predicted"/>
<feature type="compositionally biased region" description="Polar residues" evidence="1">
    <location>
        <begin position="223"/>
        <end position="238"/>
    </location>
</feature>
<dbReference type="GeneID" id="27345911"/>
<accession>A0A0D2CTJ4</accession>
<dbReference type="RefSeq" id="XP_016247145.1">
    <property type="nucleotide sequence ID" value="XM_016393726.1"/>
</dbReference>
<gene>
    <name evidence="2" type="ORF">PV07_06717</name>
</gene>
<dbReference type="Proteomes" id="UP000054466">
    <property type="component" value="Unassembled WGS sequence"/>
</dbReference>
<organism evidence="2 3">
    <name type="scientific">Cladophialophora immunda</name>
    <dbReference type="NCBI Taxonomy" id="569365"/>
    <lineage>
        <taxon>Eukaryota</taxon>
        <taxon>Fungi</taxon>
        <taxon>Dikarya</taxon>
        <taxon>Ascomycota</taxon>
        <taxon>Pezizomycotina</taxon>
        <taxon>Eurotiomycetes</taxon>
        <taxon>Chaetothyriomycetidae</taxon>
        <taxon>Chaetothyriales</taxon>
        <taxon>Herpotrichiellaceae</taxon>
        <taxon>Cladophialophora</taxon>
    </lineage>
</organism>
<dbReference type="VEuPathDB" id="FungiDB:PV07_06717"/>
<feature type="region of interest" description="Disordered" evidence="1">
    <location>
        <begin position="338"/>
        <end position="437"/>
    </location>
</feature>
<feature type="region of interest" description="Disordered" evidence="1">
    <location>
        <begin position="475"/>
        <end position="534"/>
    </location>
</feature>